<feature type="compositionally biased region" description="Acidic residues" evidence="1">
    <location>
        <begin position="90"/>
        <end position="100"/>
    </location>
</feature>
<accession>A0A336KXI7</accession>
<evidence type="ECO:0000313" key="2">
    <source>
        <dbReference type="EMBL" id="SSX10242.1"/>
    </source>
</evidence>
<proteinExistence type="predicted"/>
<feature type="region of interest" description="Disordered" evidence="1">
    <location>
        <begin position="27"/>
        <end position="114"/>
    </location>
</feature>
<reference evidence="2" key="1">
    <citation type="submission" date="2018-04" db="EMBL/GenBank/DDBJ databases">
        <authorList>
            <person name="Go L.Y."/>
            <person name="Mitchell J.A."/>
        </authorList>
    </citation>
    <scope>NUCLEOTIDE SEQUENCE</scope>
    <source>
        <tissue evidence="2">Whole organism</tissue>
    </source>
</reference>
<feature type="compositionally biased region" description="Polar residues" evidence="1">
    <location>
        <begin position="69"/>
        <end position="80"/>
    </location>
</feature>
<sequence>MTENNRNSKIPFVDEESTIGIEKDFIQVTSQDVKTPDKSDTSLNREEARDNPGPLPDSTEMRRKELRRNSISLPALNSIQMDALKKIHNEDEEETEDDAEQQGNSMLADDEDQSMACSLADRDHDFESIQSRIKYKTPCKVVLSSDEEEEPPAYNPKKYVKLK</sequence>
<protein>
    <submittedName>
        <fullName evidence="2">CSON001889 protein</fullName>
    </submittedName>
</protein>
<evidence type="ECO:0000256" key="1">
    <source>
        <dbReference type="SAM" id="MobiDB-lite"/>
    </source>
</evidence>
<dbReference type="VEuPathDB" id="VectorBase:CSON001889"/>
<evidence type="ECO:0000313" key="3">
    <source>
        <dbReference type="EMBL" id="SSX29930.1"/>
    </source>
</evidence>
<dbReference type="AlphaFoldDB" id="A0A336KXI7"/>
<feature type="region of interest" description="Disordered" evidence="1">
    <location>
        <begin position="142"/>
        <end position="163"/>
    </location>
</feature>
<feature type="compositionally biased region" description="Basic and acidic residues" evidence="1">
    <location>
        <begin position="34"/>
        <end position="50"/>
    </location>
</feature>
<gene>
    <name evidence="2" type="primary">CSON001889</name>
</gene>
<organism evidence="2">
    <name type="scientific">Culicoides sonorensis</name>
    <name type="common">Biting midge</name>
    <dbReference type="NCBI Taxonomy" id="179676"/>
    <lineage>
        <taxon>Eukaryota</taxon>
        <taxon>Metazoa</taxon>
        <taxon>Ecdysozoa</taxon>
        <taxon>Arthropoda</taxon>
        <taxon>Hexapoda</taxon>
        <taxon>Insecta</taxon>
        <taxon>Pterygota</taxon>
        <taxon>Neoptera</taxon>
        <taxon>Endopterygota</taxon>
        <taxon>Diptera</taxon>
        <taxon>Nematocera</taxon>
        <taxon>Chironomoidea</taxon>
        <taxon>Ceratopogonidae</taxon>
        <taxon>Ceratopogoninae</taxon>
        <taxon>Culicoides</taxon>
        <taxon>Monoculicoides</taxon>
    </lineage>
</organism>
<name>A0A336KXI7_CULSO</name>
<reference evidence="3" key="2">
    <citation type="submission" date="2018-07" db="EMBL/GenBank/DDBJ databases">
        <authorList>
            <person name="Quirk P.G."/>
            <person name="Krulwich T.A."/>
        </authorList>
    </citation>
    <scope>NUCLEOTIDE SEQUENCE</scope>
</reference>
<dbReference type="EMBL" id="UFQT01001307">
    <property type="protein sequence ID" value="SSX29930.1"/>
    <property type="molecule type" value="Genomic_DNA"/>
</dbReference>
<dbReference type="EMBL" id="UFQS01001307">
    <property type="protein sequence ID" value="SSX10242.1"/>
    <property type="molecule type" value="Genomic_DNA"/>
</dbReference>